<feature type="compositionally biased region" description="Polar residues" evidence="1">
    <location>
        <begin position="31"/>
        <end position="47"/>
    </location>
</feature>
<dbReference type="VEuPathDB" id="FungiDB:F503_01218"/>
<keyword evidence="3" id="KW-1185">Reference proteome</keyword>
<dbReference type="HOGENOM" id="CLU_645735_0_0_1"/>
<dbReference type="AlphaFoldDB" id="S3D4V1"/>
<dbReference type="eggNOG" id="ENOG502RK54">
    <property type="taxonomic scope" value="Eukaryota"/>
</dbReference>
<dbReference type="OrthoDB" id="10295396at2759"/>
<protein>
    <submittedName>
        <fullName evidence="2">Uncharacterized protein</fullName>
    </submittedName>
</protein>
<feature type="compositionally biased region" description="Polar residues" evidence="1">
    <location>
        <begin position="55"/>
        <end position="67"/>
    </location>
</feature>
<dbReference type="EMBL" id="KE148149">
    <property type="protein sequence ID" value="EPE08435.1"/>
    <property type="molecule type" value="Genomic_DNA"/>
</dbReference>
<accession>S3D4V1</accession>
<sequence>MLSRTPLHATRGRQTSRRICASCLFAHRASSFATTTQRRQAQHSTETTEPERPAQSLQPKTTSSTGHNRNNENTETTQNTTKRVPRGPRRERRPQPGPPNPPWPKPRSAQNTATRPHMSHRALADNAILISRMRGLLHRQTKSLSASFAQAEGIDTNTTLSVGVPRLPDLETDYTEVGPGIVAPWQPGGASFRTLNVDQRAVGALGGSKRMGVKLRVCDTHVIHPYSVKFLGSSNDIAPAGTGFTASTFQLNSLNSDGTTQTAFPHCLSEVVRRWYANKNRTDPLWWYVGLISNDNAGGVDLATVKNVVRSKTHAKVQHAFKMALARKGYSPAGWPLHTQGTASIDGEAPVVPRYPHLFGSVRVDAVLQRVLEADYQELVEYMAGLIKGVEADLGGKGRVVDGVVVYSGPETYRTFKRSPSRYKA</sequence>
<organism evidence="2 3">
    <name type="scientific">Ophiostoma piceae (strain UAMH 11346)</name>
    <name type="common">Sap stain fungus</name>
    <dbReference type="NCBI Taxonomy" id="1262450"/>
    <lineage>
        <taxon>Eukaryota</taxon>
        <taxon>Fungi</taxon>
        <taxon>Dikarya</taxon>
        <taxon>Ascomycota</taxon>
        <taxon>Pezizomycotina</taxon>
        <taxon>Sordariomycetes</taxon>
        <taxon>Sordariomycetidae</taxon>
        <taxon>Ophiostomatales</taxon>
        <taxon>Ophiostomataceae</taxon>
        <taxon>Ophiostoma</taxon>
    </lineage>
</organism>
<gene>
    <name evidence="2" type="ORF">F503_01218</name>
</gene>
<feature type="compositionally biased region" description="Pro residues" evidence="1">
    <location>
        <begin position="95"/>
        <end position="105"/>
    </location>
</feature>
<proteinExistence type="predicted"/>
<evidence type="ECO:0000313" key="3">
    <source>
        <dbReference type="Proteomes" id="UP000016923"/>
    </source>
</evidence>
<dbReference type="Proteomes" id="UP000016923">
    <property type="component" value="Unassembled WGS sequence"/>
</dbReference>
<feature type="region of interest" description="Disordered" evidence="1">
    <location>
        <begin position="31"/>
        <end position="119"/>
    </location>
</feature>
<reference evidence="2 3" key="1">
    <citation type="journal article" date="2013" name="BMC Genomics">
        <title>The genome and transcriptome of the pine saprophyte Ophiostoma piceae, and a comparison with the bark beetle-associated pine pathogen Grosmannia clavigera.</title>
        <authorList>
            <person name="Haridas S."/>
            <person name="Wang Y."/>
            <person name="Lim L."/>
            <person name="Massoumi Alamouti S."/>
            <person name="Jackman S."/>
            <person name="Docking R."/>
            <person name="Robertson G."/>
            <person name="Birol I."/>
            <person name="Bohlmann J."/>
            <person name="Breuil C."/>
        </authorList>
    </citation>
    <scope>NUCLEOTIDE SEQUENCE [LARGE SCALE GENOMIC DNA]</scope>
    <source>
        <strain evidence="2 3">UAMH 11346</strain>
    </source>
</reference>
<feature type="compositionally biased region" description="Low complexity" evidence="1">
    <location>
        <begin position="71"/>
        <end position="81"/>
    </location>
</feature>
<name>S3D4V1_OPHP1</name>
<evidence type="ECO:0000313" key="2">
    <source>
        <dbReference type="EMBL" id="EPE08435.1"/>
    </source>
</evidence>
<evidence type="ECO:0000256" key="1">
    <source>
        <dbReference type="SAM" id="MobiDB-lite"/>
    </source>
</evidence>
<feature type="compositionally biased region" description="Basic residues" evidence="1">
    <location>
        <begin position="83"/>
        <end position="92"/>
    </location>
</feature>